<dbReference type="InterPro" id="IPR004305">
    <property type="entry name" value="Thiaminase-2/PQQC"/>
</dbReference>
<dbReference type="CDD" id="cd19367">
    <property type="entry name" value="TenA_C_ScTHI20-like"/>
    <property type="match status" value="1"/>
</dbReference>
<dbReference type="GO" id="GO:0009228">
    <property type="term" value="P:thiamine biosynthetic process"/>
    <property type="evidence" value="ECO:0007669"/>
    <property type="project" value="InterPro"/>
</dbReference>
<organism evidence="3 4">
    <name type="scientific">Gloeophyllum trabeum (strain ATCC 11539 / FP-39264 / Madison 617)</name>
    <name type="common">Brown rot fungus</name>
    <dbReference type="NCBI Taxonomy" id="670483"/>
    <lineage>
        <taxon>Eukaryota</taxon>
        <taxon>Fungi</taxon>
        <taxon>Dikarya</taxon>
        <taxon>Basidiomycota</taxon>
        <taxon>Agaricomycotina</taxon>
        <taxon>Agaricomycetes</taxon>
        <taxon>Gloeophyllales</taxon>
        <taxon>Gloeophyllaceae</taxon>
        <taxon>Gloeophyllum</taxon>
    </lineage>
</organism>
<dbReference type="OrthoDB" id="10028886at2759"/>
<dbReference type="InterPro" id="IPR013749">
    <property type="entry name" value="PM/HMP-P_kinase-1"/>
</dbReference>
<dbReference type="GeneID" id="19309140"/>
<dbReference type="Gene3D" id="3.40.1190.20">
    <property type="match status" value="1"/>
</dbReference>
<dbReference type="eggNOG" id="KOG2598">
    <property type="taxonomic scope" value="Eukaryota"/>
</dbReference>
<dbReference type="HOGENOM" id="CLU_020520_2_1_1"/>
<evidence type="ECO:0008006" key="5">
    <source>
        <dbReference type="Google" id="ProtNLM"/>
    </source>
</evidence>
<dbReference type="SUPFAM" id="SSF53613">
    <property type="entry name" value="Ribokinase-like"/>
    <property type="match status" value="1"/>
</dbReference>
<feature type="domain" description="Pyridoxamine kinase/Phosphomethylpyrimidine kinase" evidence="2">
    <location>
        <begin position="7"/>
        <end position="190"/>
    </location>
</feature>
<dbReference type="RefSeq" id="XP_007870867.1">
    <property type="nucleotide sequence ID" value="XM_007872676.1"/>
</dbReference>
<evidence type="ECO:0000313" key="3">
    <source>
        <dbReference type="EMBL" id="EPQ50588.1"/>
    </source>
</evidence>
<dbReference type="Gene3D" id="1.20.910.10">
    <property type="entry name" value="Heme oxygenase-like"/>
    <property type="match status" value="1"/>
</dbReference>
<feature type="domain" description="Thiaminase-2/PQQC" evidence="1">
    <location>
        <begin position="332"/>
        <end position="543"/>
    </location>
</feature>
<dbReference type="AlphaFoldDB" id="S7PT65"/>
<dbReference type="PANTHER" id="PTHR20858">
    <property type="entry name" value="PHOSPHOMETHYLPYRIMIDINE KINASE"/>
    <property type="match status" value="1"/>
</dbReference>
<dbReference type="GO" id="GO:0008902">
    <property type="term" value="F:hydroxymethylpyrimidine kinase activity"/>
    <property type="evidence" value="ECO:0007669"/>
    <property type="project" value="TreeGrafter"/>
</dbReference>
<dbReference type="SUPFAM" id="SSF48613">
    <property type="entry name" value="Heme oxygenase-like"/>
    <property type="match status" value="1"/>
</dbReference>
<reference evidence="3 4" key="1">
    <citation type="journal article" date="2012" name="Science">
        <title>The Paleozoic origin of enzymatic lignin decomposition reconstructed from 31 fungal genomes.</title>
        <authorList>
            <person name="Floudas D."/>
            <person name="Binder M."/>
            <person name="Riley R."/>
            <person name="Barry K."/>
            <person name="Blanchette R.A."/>
            <person name="Henrissat B."/>
            <person name="Martinez A.T."/>
            <person name="Otillar R."/>
            <person name="Spatafora J.W."/>
            <person name="Yadav J.S."/>
            <person name="Aerts A."/>
            <person name="Benoit I."/>
            <person name="Boyd A."/>
            <person name="Carlson A."/>
            <person name="Copeland A."/>
            <person name="Coutinho P.M."/>
            <person name="de Vries R.P."/>
            <person name="Ferreira P."/>
            <person name="Findley K."/>
            <person name="Foster B."/>
            <person name="Gaskell J."/>
            <person name="Glotzer D."/>
            <person name="Gorecki P."/>
            <person name="Heitman J."/>
            <person name="Hesse C."/>
            <person name="Hori C."/>
            <person name="Igarashi K."/>
            <person name="Jurgens J.A."/>
            <person name="Kallen N."/>
            <person name="Kersten P."/>
            <person name="Kohler A."/>
            <person name="Kuees U."/>
            <person name="Kumar T.K.A."/>
            <person name="Kuo A."/>
            <person name="LaButti K."/>
            <person name="Larrondo L.F."/>
            <person name="Lindquist E."/>
            <person name="Ling A."/>
            <person name="Lombard V."/>
            <person name="Lucas S."/>
            <person name="Lundell T."/>
            <person name="Martin R."/>
            <person name="McLaughlin D.J."/>
            <person name="Morgenstern I."/>
            <person name="Morin E."/>
            <person name="Murat C."/>
            <person name="Nagy L.G."/>
            <person name="Nolan M."/>
            <person name="Ohm R.A."/>
            <person name="Patyshakuliyeva A."/>
            <person name="Rokas A."/>
            <person name="Ruiz-Duenas F.J."/>
            <person name="Sabat G."/>
            <person name="Salamov A."/>
            <person name="Samejima M."/>
            <person name="Schmutz J."/>
            <person name="Slot J.C."/>
            <person name="St John F."/>
            <person name="Stenlid J."/>
            <person name="Sun H."/>
            <person name="Sun S."/>
            <person name="Syed K."/>
            <person name="Tsang A."/>
            <person name="Wiebenga A."/>
            <person name="Young D."/>
            <person name="Pisabarro A."/>
            <person name="Eastwood D.C."/>
            <person name="Martin F."/>
            <person name="Cullen D."/>
            <person name="Grigoriev I.V."/>
            <person name="Hibbett D.S."/>
        </authorList>
    </citation>
    <scope>NUCLEOTIDE SEQUENCE [LARGE SCALE GENOMIC DNA]</scope>
    <source>
        <strain evidence="3 4">ATCC 11539</strain>
    </source>
</reference>
<proteinExistence type="predicted"/>
<dbReference type="STRING" id="670483.S7PT65"/>
<dbReference type="PANTHER" id="PTHR20858:SF17">
    <property type="entry name" value="HYDROXYMETHYLPYRIMIDINE_PHOSPHOMETHYLPYRIMIDINE KINASE THI20-RELATED"/>
    <property type="match status" value="1"/>
</dbReference>
<accession>S7PT65</accession>
<dbReference type="Pfam" id="PF03070">
    <property type="entry name" value="TENA_THI-4"/>
    <property type="match status" value="1"/>
</dbReference>
<dbReference type="NCBIfam" id="TIGR00097">
    <property type="entry name" value="HMP-P_kinase"/>
    <property type="match status" value="1"/>
</dbReference>
<feature type="domain" description="Pyridoxamine kinase/Phosphomethylpyrimidine kinase" evidence="2">
    <location>
        <begin position="224"/>
        <end position="303"/>
    </location>
</feature>
<dbReference type="GO" id="GO:0008972">
    <property type="term" value="F:phosphomethylpyrimidine kinase activity"/>
    <property type="evidence" value="ECO:0007669"/>
    <property type="project" value="InterPro"/>
</dbReference>
<dbReference type="GO" id="GO:0005829">
    <property type="term" value="C:cytosol"/>
    <property type="evidence" value="ECO:0007669"/>
    <property type="project" value="TreeGrafter"/>
</dbReference>
<keyword evidence="4" id="KW-1185">Reference proteome</keyword>
<dbReference type="InterPro" id="IPR004399">
    <property type="entry name" value="HMP/HMP-P_kinase_dom"/>
</dbReference>
<dbReference type="Proteomes" id="UP000030669">
    <property type="component" value="Unassembled WGS sequence"/>
</dbReference>
<dbReference type="CDD" id="cd01169">
    <property type="entry name" value="HMPP_kinase"/>
    <property type="match status" value="1"/>
</dbReference>
<dbReference type="InterPro" id="IPR029056">
    <property type="entry name" value="Ribokinase-like"/>
</dbReference>
<protein>
    <recommendedName>
        <fullName evidence="5">Phosphomethylpyrimidine kinase</fullName>
    </recommendedName>
</protein>
<dbReference type="KEGG" id="gtr:GLOTRDRAFT_82113"/>
<dbReference type="Pfam" id="PF08543">
    <property type="entry name" value="Phos_pyr_kin"/>
    <property type="match status" value="2"/>
</dbReference>
<evidence type="ECO:0000259" key="2">
    <source>
        <dbReference type="Pfam" id="PF08543"/>
    </source>
</evidence>
<sequence>MTIAGTDSSGGAGIQADIKTFTAFGCYGTSVITAMTAQNTTGVQGVHPSPPEFVRQQLHSVLSDVKIEAIKTGMLFDADNTVAVAASLKAHFGGPGSAMPPLVCDPVCVSTSGHTLLQPDAVKVMISDLFPITALVTPNRQEAELLLSQQDKELKISSLEDMVSAAKKLRELGPKAVLLKGGHIVITMQDIERVCSSNPDIEVVKDALLGDNMEILQASEADAATRELVVDVLHQSNGSTSIFVRPRINSTSTHGTGCTLSAAITSALARGLSIRDATSLATSYTHAGIETAFPIGSGYGPLNHMHSITLRNIPKPTLSNPHPFTRLLIKSTSKIWKEYVEHDFVKQLGQGTLRRECFIHFIKQDYHYLKYYGRAYALLGAKSPSYPAIQAAAQTMFNVVNEVKTHVSFCEQWGITEEELKSTPESSATTAYGAFIIDTGLQGDRSKLIMALAACLLGYGEVGLWLRKQASLPNSWVKWEGNPYLKWMEDYSGEHYQNAVKAGLDTIEAEAAADPPSIVRFQEWVATWERCTRLEKGFWDMALGLL</sequence>
<name>S7PT65_GLOTA</name>
<dbReference type="EMBL" id="KB469314">
    <property type="protein sequence ID" value="EPQ50588.1"/>
    <property type="molecule type" value="Genomic_DNA"/>
</dbReference>
<dbReference type="OMA" id="FWEMFPY"/>
<gene>
    <name evidence="3" type="ORF">GLOTRDRAFT_82113</name>
</gene>
<dbReference type="InterPro" id="IPR016084">
    <property type="entry name" value="Haem_Oase-like_multi-hlx"/>
</dbReference>
<evidence type="ECO:0000259" key="1">
    <source>
        <dbReference type="Pfam" id="PF03070"/>
    </source>
</evidence>
<evidence type="ECO:0000313" key="4">
    <source>
        <dbReference type="Proteomes" id="UP000030669"/>
    </source>
</evidence>